<evidence type="ECO:0000256" key="2">
    <source>
        <dbReference type="ARBA" id="ARBA00022573"/>
    </source>
</evidence>
<dbReference type="InterPro" id="IPR014008">
    <property type="entry name" value="Cbl_synth_MTase_CbiT"/>
</dbReference>
<dbReference type="NCBIfam" id="NF005640">
    <property type="entry name" value="PRK07402.1"/>
    <property type="match status" value="1"/>
</dbReference>
<evidence type="ECO:0000256" key="3">
    <source>
        <dbReference type="ARBA" id="ARBA00022603"/>
    </source>
</evidence>
<evidence type="ECO:0000256" key="1">
    <source>
        <dbReference type="ARBA" id="ARBA00004953"/>
    </source>
</evidence>
<keyword evidence="2" id="KW-0169">Cobalamin biosynthesis</keyword>
<dbReference type="GO" id="GO:0009236">
    <property type="term" value="P:cobalamin biosynthetic process"/>
    <property type="evidence" value="ECO:0007669"/>
    <property type="project" value="UniProtKB-UniPathway"/>
</dbReference>
<dbReference type="EMBL" id="CP001344">
    <property type="protein sequence ID" value="ACL47535.1"/>
    <property type="molecule type" value="Genomic_DNA"/>
</dbReference>
<evidence type="ECO:0000256" key="4">
    <source>
        <dbReference type="ARBA" id="ARBA00022679"/>
    </source>
</evidence>
<dbReference type="HOGENOM" id="CLU_094143_0_0_3"/>
<dbReference type="UniPathway" id="UPA00148"/>
<evidence type="ECO:0000313" key="6">
    <source>
        <dbReference type="EMBL" id="ACL47535.1"/>
    </source>
</evidence>
<comment type="pathway">
    <text evidence="1">Cofactor biosynthesis; adenosylcobalamin biosynthesis.</text>
</comment>
<dbReference type="Gene3D" id="3.40.50.150">
    <property type="entry name" value="Vaccinia Virus protein VP39"/>
    <property type="match status" value="1"/>
</dbReference>
<dbReference type="GO" id="GO:0032259">
    <property type="term" value="P:methylation"/>
    <property type="evidence" value="ECO:0007669"/>
    <property type="project" value="UniProtKB-KW"/>
</dbReference>
<dbReference type="InterPro" id="IPR029063">
    <property type="entry name" value="SAM-dependent_MTases_sf"/>
</dbReference>
<dbReference type="eggNOG" id="COG2242">
    <property type="taxonomic scope" value="Bacteria"/>
</dbReference>
<dbReference type="KEGG" id="cyn:Cyan7425_5243"/>
<dbReference type="CDD" id="cd02440">
    <property type="entry name" value="AdoMet_MTases"/>
    <property type="match status" value="1"/>
</dbReference>
<keyword evidence="3 6" id="KW-0489">Methyltransferase</keyword>
<accession>B8HR27</accession>
<dbReference type="PANTHER" id="PTHR43182:SF1">
    <property type="entry name" value="COBALT-PRECORRIN-7 C(5)-METHYLTRANSFERASE"/>
    <property type="match status" value="1"/>
</dbReference>
<dbReference type="InterPro" id="IPR050714">
    <property type="entry name" value="Cobalamin_biosynth_MTase"/>
</dbReference>
<sequence>MTSPLWPYITPGIPDSLFERLPGIPMTKRETRLLLISQLRLQPDTILWDIGAGTGTIPVETGLLCPQGRIYAIERDEEVVTLIKRNCDRFSVDNVEIIPGSAPECLEKLPTDPHRVCLEGGRPLKPILQQIWPRLLPGGRIVATAVSLENLYTISETFAELQVRSIEVVQSVVNRLETRGGHQIFAALDPIFILSGEKLV</sequence>
<dbReference type="NCBIfam" id="TIGR02469">
    <property type="entry name" value="CbiT"/>
    <property type="match status" value="1"/>
</dbReference>
<evidence type="ECO:0000256" key="5">
    <source>
        <dbReference type="ARBA" id="ARBA00022691"/>
    </source>
</evidence>
<protein>
    <submittedName>
        <fullName evidence="6">Precorrin-6Y C5,15-methyltransferase (Decarboxylating), CbiT subunit</fullName>
    </submittedName>
</protein>
<dbReference type="PANTHER" id="PTHR43182">
    <property type="entry name" value="COBALT-PRECORRIN-6B C(15)-METHYLTRANSFERASE (DECARBOXYLATING)"/>
    <property type="match status" value="1"/>
</dbReference>
<reference evidence="6" key="1">
    <citation type="submission" date="2009-01" db="EMBL/GenBank/DDBJ databases">
        <title>Complete sequence of chromosome Cyanothece sp. PCC 7425.</title>
        <authorList>
            <consortium name="US DOE Joint Genome Institute"/>
            <person name="Lucas S."/>
            <person name="Copeland A."/>
            <person name="Lapidus A."/>
            <person name="Glavina del Rio T."/>
            <person name="Dalin E."/>
            <person name="Tice H."/>
            <person name="Bruce D."/>
            <person name="Goodwin L."/>
            <person name="Pitluck S."/>
            <person name="Sims D."/>
            <person name="Meineke L."/>
            <person name="Brettin T."/>
            <person name="Detter J.C."/>
            <person name="Han C."/>
            <person name="Larimer F."/>
            <person name="Land M."/>
            <person name="Hauser L."/>
            <person name="Kyrpides N."/>
            <person name="Ovchinnikova G."/>
            <person name="Liberton M."/>
            <person name="Stoeckel J."/>
            <person name="Banerjee A."/>
            <person name="Singh A."/>
            <person name="Page L."/>
            <person name="Sato H."/>
            <person name="Zhao L."/>
            <person name="Sherman L."/>
            <person name="Pakrasi H."/>
            <person name="Richardson P."/>
        </authorList>
    </citation>
    <scope>NUCLEOTIDE SEQUENCE</scope>
    <source>
        <strain evidence="6">PCC 7425</strain>
    </source>
</reference>
<dbReference type="GO" id="GO:0008276">
    <property type="term" value="F:protein methyltransferase activity"/>
    <property type="evidence" value="ECO:0007669"/>
    <property type="project" value="InterPro"/>
</dbReference>
<dbReference type="SUPFAM" id="SSF53335">
    <property type="entry name" value="S-adenosyl-L-methionine-dependent methyltransferases"/>
    <property type="match status" value="1"/>
</dbReference>
<name>B8HR27_CYAP4</name>
<dbReference type="AlphaFoldDB" id="B8HR27"/>
<dbReference type="STRING" id="395961.Cyan7425_5243"/>
<keyword evidence="5" id="KW-0949">S-adenosyl-L-methionine</keyword>
<proteinExistence type="predicted"/>
<keyword evidence="4 6" id="KW-0808">Transferase</keyword>
<dbReference type="OrthoDB" id="9780707at2"/>
<gene>
    <name evidence="6" type="ordered locus">Cyan7425_5243</name>
</gene>
<organism evidence="6">
    <name type="scientific">Cyanothece sp. (strain PCC 7425 / ATCC 29141)</name>
    <dbReference type="NCBI Taxonomy" id="395961"/>
    <lineage>
        <taxon>Bacteria</taxon>
        <taxon>Bacillati</taxon>
        <taxon>Cyanobacteriota</taxon>
        <taxon>Cyanophyceae</taxon>
        <taxon>Gomontiellales</taxon>
        <taxon>Cyanothecaceae</taxon>
        <taxon>Cyanothece</taxon>
    </lineage>
</organism>